<comment type="caution">
    <text evidence="1">The sequence shown here is derived from an EMBL/GenBank/DDBJ whole genome shotgun (WGS) entry which is preliminary data.</text>
</comment>
<protein>
    <submittedName>
        <fullName evidence="1">Uncharacterized protein</fullName>
    </submittedName>
</protein>
<sequence length="467" mass="51605">MAAASNGSSSYVFGGQDQPCTTLAHGFRLGNKSNGTLMNCQIMSYTCCIRPSSKCKHVRPPFVSSKALEREVYNVHLEYIFGSQGANQTFVSVSRDASHRFHRINFSHMCNRRVTMPSAWSRSGPCKSWTGGWKGSNIQSHLLYLIDTGILTSISDSISEPGSVNSVPMGSFVQSDEKENADGSSELSVDISSKDMVSTWFSHENYDGTVLNETKQPYLDDVSFDAYEKCSEVSFDEKASSGSLASKESLGVDSENIRPETSSQLLSTTVSAGPCSEGITLEHSYPRTTRSLDWAESRWKQWFPSCQSHITMTPLSEIVRPQPDFLSSNEMSSSTIIPYERVSLESSSATGSDKETSYQERLPGISVSHIQKCIDPCRIFVQGFPFSMRGIAMKKALTDLLSSYGTVKDIEFATYSKQTKKSLARGKHRGYAFVLMASPEEAKAAIENLNGQYHWGRLLTVSAERTF</sequence>
<dbReference type="Proteomes" id="UP001162992">
    <property type="component" value="Chromosome 6"/>
</dbReference>
<name>A0ACC2DB90_DIPCM</name>
<organism evidence="1 2">
    <name type="scientific">Diphasiastrum complanatum</name>
    <name type="common">Issler's clubmoss</name>
    <name type="synonym">Lycopodium complanatum</name>
    <dbReference type="NCBI Taxonomy" id="34168"/>
    <lineage>
        <taxon>Eukaryota</taxon>
        <taxon>Viridiplantae</taxon>
        <taxon>Streptophyta</taxon>
        <taxon>Embryophyta</taxon>
        <taxon>Tracheophyta</taxon>
        <taxon>Lycopodiopsida</taxon>
        <taxon>Lycopodiales</taxon>
        <taxon>Lycopodiaceae</taxon>
        <taxon>Lycopodioideae</taxon>
        <taxon>Diphasiastrum</taxon>
    </lineage>
</organism>
<gene>
    <name evidence="1" type="ORF">O6H91_06G020500</name>
</gene>
<dbReference type="EMBL" id="CM055097">
    <property type="protein sequence ID" value="KAJ7551562.1"/>
    <property type="molecule type" value="Genomic_DNA"/>
</dbReference>
<reference evidence="2" key="1">
    <citation type="journal article" date="2024" name="Proc. Natl. Acad. Sci. U.S.A.">
        <title>Extraordinary preservation of gene collinearity over three hundred million years revealed in homosporous lycophytes.</title>
        <authorList>
            <person name="Li C."/>
            <person name="Wickell D."/>
            <person name="Kuo L.Y."/>
            <person name="Chen X."/>
            <person name="Nie B."/>
            <person name="Liao X."/>
            <person name="Peng D."/>
            <person name="Ji J."/>
            <person name="Jenkins J."/>
            <person name="Williams M."/>
            <person name="Shu S."/>
            <person name="Plott C."/>
            <person name="Barry K."/>
            <person name="Rajasekar S."/>
            <person name="Grimwood J."/>
            <person name="Han X."/>
            <person name="Sun S."/>
            <person name="Hou Z."/>
            <person name="He W."/>
            <person name="Dai G."/>
            <person name="Sun C."/>
            <person name="Schmutz J."/>
            <person name="Leebens-Mack J.H."/>
            <person name="Li F.W."/>
            <person name="Wang L."/>
        </authorList>
    </citation>
    <scope>NUCLEOTIDE SEQUENCE [LARGE SCALE GENOMIC DNA]</scope>
    <source>
        <strain evidence="2">cv. PW_Plant_1</strain>
    </source>
</reference>
<evidence type="ECO:0000313" key="1">
    <source>
        <dbReference type="EMBL" id="KAJ7551562.1"/>
    </source>
</evidence>
<keyword evidence="2" id="KW-1185">Reference proteome</keyword>
<evidence type="ECO:0000313" key="2">
    <source>
        <dbReference type="Proteomes" id="UP001162992"/>
    </source>
</evidence>
<accession>A0ACC2DB90</accession>
<proteinExistence type="predicted"/>